<dbReference type="OrthoDB" id="279154at2"/>
<protein>
    <recommendedName>
        <fullName evidence="1">Gamma-glutamylcyclotransferase AIG2-like domain-containing protein</fullName>
    </recommendedName>
</protein>
<dbReference type="InterPro" id="IPR013024">
    <property type="entry name" value="GGCT-like"/>
</dbReference>
<organism evidence="2 3">
    <name type="scientific">Simiduia agarivorans (strain DSM 21679 / JCM 13881 / BCRC 17597 / SA1)</name>
    <dbReference type="NCBI Taxonomy" id="1117647"/>
    <lineage>
        <taxon>Bacteria</taxon>
        <taxon>Pseudomonadati</taxon>
        <taxon>Pseudomonadota</taxon>
        <taxon>Gammaproteobacteria</taxon>
        <taxon>Cellvibrionales</taxon>
        <taxon>Cellvibrionaceae</taxon>
        <taxon>Simiduia</taxon>
    </lineage>
</organism>
<keyword evidence="3" id="KW-1185">Reference proteome</keyword>
<evidence type="ECO:0000313" key="3">
    <source>
        <dbReference type="Proteomes" id="UP000000466"/>
    </source>
</evidence>
<dbReference type="AlphaFoldDB" id="K4KE34"/>
<dbReference type="KEGG" id="saga:M5M_00285"/>
<evidence type="ECO:0000313" key="2">
    <source>
        <dbReference type="EMBL" id="AFU97294.1"/>
    </source>
</evidence>
<accession>K4KE34</accession>
<reference evidence="2 3" key="1">
    <citation type="journal article" date="2013" name="Genome Announc.">
        <title>Complete genome sequence of Simiduia agarivorans SA1(T), a marine bacterium able to degrade a variety of polysaccharides.</title>
        <authorList>
            <person name="Lin S.Y."/>
            <person name="Shieh W.Y."/>
            <person name="Chen J.S."/>
            <person name="Tang S.L."/>
        </authorList>
    </citation>
    <scope>NUCLEOTIDE SEQUENCE [LARGE SCALE GENOMIC DNA]</scope>
    <source>
        <strain evidence="3">DSM 21679 / JCM 13881 / BCRC 17597 / SA1</strain>
    </source>
</reference>
<evidence type="ECO:0000259" key="1">
    <source>
        <dbReference type="Pfam" id="PF06094"/>
    </source>
</evidence>
<dbReference type="InterPro" id="IPR036568">
    <property type="entry name" value="GGCT-like_sf"/>
</dbReference>
<dbReference type="EMBL" id="CP003746">
    <property type="protein sequence ID" value="AFU97294.1"/>
    <property type="molecule type" value="Genomic_DNA"/>
</dbReference>
<dbReference type="HOGENOM" id="CLU_141563_0_0_6"/>
<dbReference type="Gene3D" id="3.10.490.10">
    <property type="entry name" value="Gamma-glutamyl cyclotransferase-like"/>
    <property type="match status" value="1"/>
</dbReference>
<gene>
    <name evidence="2" type="ordered locus">M5M_00285</name>
</gene>
<feature type="domain" description="Gamma-glutamylcyclotransferase AIG2-like" evidence="1">
    <location>
        <begin position="9"/>
        <end position="113"/>
    </location>
</feature>
<sequence>MPHATNTRLFTYGTLAPGRKNHHLLQALAGHWQTGTVKGQLIEAGWASADGYPAMRPDSQGIPIHGFLLHSLELPDLWASLDAFEGNDYQRIPIEVECENGDVVMAFIYALAPDK</sequence>
<dbReference type="SUPFAM" id="SSF110857">
    <property type="entry name" value="Gamma-glutamyl cyclotransferase-like"/>
    <property type="match status" value="1"/>
</dbReference>
<name>K4KE34_SIMAS</name>
<dbReference type="eggNOG" id="COG2105">
    <property type="taxonomic scope" value="Bacteria"/>
</dbReference>
<dbReference type="Proteomes" id="UP000000466">
    <property type="component" value="Chromosome"/>
</dbReference>
<dbReference type="CDD" id="cd06661">
    <property type="entry name" value="GGCT_like"/>
    <property type="match status" value="1"/>
</dbReference>
<dbReference type="Pfam" id="PF06094">
    <property type="entry name" value="GGACT"/>
    <property type="match status" value="1"/>
</dbReference>
<dbReference type="STRING" id="1117647.M5M_00285"/>
<dbReference type="RefSeq" id="WP_015045467.1">
    <property type="nucleotide sequence ID" value="NC_018868.3"/>
</dbReference>
<dbReference type="InterPro" id="IPR009288">
    <property type="entry name" value="AIG2-like_dom"/>
</dbReference>
<proteinExistence type="predicted"/>